<protein>
    <submittedName>
        <fullName evidence="2">Uncharacterized protein</fullName>
    </submittedName>
</protein>
<comment type="caution">
    <text evidence="2">The sequence shown here is derived from an EMBL/GenBank/DDBJ whole genome shotgun (WGS) entry which is preliminary data.</text>
</comment>
<evidence type="ECO:0000313" key="2">
    <source>
        <dbReference type="EMBL" id="OKO89450.1"/>
    </source>
</evidence>
<evidence type="ECO:0000313" key="3">
    <source>
        <dbReference type="Proteomes" id="UP000186030"/>
    </source>
</evidence>
<dbReference type="Proteomes" id="UP000186030">
    <property type="component" value="Unassembled WGS sequence"/>
</dbReference>
<feature type="transmembrane region" description="Helical" evidence="1">
    <location>
        <begin position="6"/>
        <end position="24"/>
    </location>
</feature>
<proteinExistence type="predicted"/>
<gene>
    <name evidence="2" type="ORF">BRO54_3311</name>
</gene>
<dbReference type="AlphaFoldDB" id="A0A1Q5SNB2"/>
<evidence type="ECO:0000256" key="1">
    <source>
        <dbReference type="SAM" id="Phobius"/>
    </source>
</evidence>
<name>A0A1Q5SNB2_9BACL</name>
<organism evidence="2 3">
    <name type="scientific">Geobacillus proteiniphilus</name>
    <dbReference type="NCBI Taxonomy" id="860353"/>
    <lineage>
        <taxon>Bacteria</taxon>
        <taxon>Bacillati</taxon>
        <taxon>Bacillota</taxon>
        <taxon>Bacilli</taxon>
        <taxon>Bacillales</taxon>
        <taxon>Anoxybacillaceae</taxon>
        <taxon>Geobacillus</taxon>
    </lineage>
</organism>
<keyword evidence="1" id="KW-0472">Membrane</keyword>
<accession>A0A1Q5SNB2</accession>
<reference evidence="2 3" key="1">
    <citation type="submission" date="2016-11" db="EMBL/GenBank/DDBJ databases">
        <authorList>
            <person name="Kadnikov V."/>
            <person name="Nazina T."/>
        </authorList>
    </citation>
    <scope>NUCLEOTIDE SEQUENCE [LARGE SCALE GENOMIC DNA]</scope>
    <source>
        <strain evidence="2 3">1017</strain>
    </source>
</reference>
<keyword evidence="1" id="KW-0812">Transmembrane</keyword>
<dbReference type="EMBL" id="MQMG01000056">
    <property type="protein sequence ID" value="OKO89450.1"/>
    <property type="molecule type" value="Genomic_DNA"/>
</dbReference>
<sequence>MKILDIVEKIMSIAAATLAFKIYLDDRKKNKKRRSKKKRRK</sequence>
<reference evidence="3" key="2">
    <citation type="submission" date="2017-01" db="EMBL/GenBank/DDBJ databases">
        <title>Genome sequencing and annotation of Geobacillus sp. 1017, a Hydrocarbon-Oxidizing Thermophilic Bacterium Isolated from a Heavy Oil Reservoir (China).</title>
        <authorList>
            <person name="Kadnikov V.V."/>
            <person name="Mardanov A.V."/>
            <person name="Poltaraus A.B."/>
            <person name="Sokolova D.S."/>
            <person name="Semenova E.M."/>
            <person name="Ravin N.V."/>
            <person name="Tourova T.P."/>
            <person name="Nazina T.N."/>
        </authorList>
    </citation>
    <scope>NUCLEOTIDE SEQUENCE [LARGE SCALE GENOMIC DNA]</scope>
    <source>
        <strain evidence="3">1017</strain>
    </source>
</reference>
<keyword evidence="1" id="KW-1133">Transmembrane helix</keyword>